<proteinExistence type="predicted"/>
<dbReference type="PANTHER" id="PTHR42756:SF1">
    <property type="entry name" value="TRANSCRIPTIONAL REPRESSOR OF EMRAB OPERON"/>
    <property type="match status" value="1"/>
</dbReference>
<dbReference type="SMART" id="SM00347">
    <property type="entry name" value="HTH_MARR"/>
    <property type="match status" value="1"/>
</dbReference>
<keyword evidence="3" id="KW-0804">Transcription</keyword>
<dbReference type="AlphaFoldDB" id="A0A2V2N949"/>
<dbReference type="InterPro" id="IPR000835">
    <property type="entry name" value="HTH_MarR-typ"/>
</dbReference>
<dbReference type="InterPro" id="IPR036390">
    <property type="entry name" value="WH_DNA-bd_sf"/>
</dbReference>
<dbReference type="GeneID" id="97548022"/>
<evidence type="ECO:0000256" key="2">
    <source>
        <dbReference type="ARBA" id="ARBA00023125"/>
    </source>
</evidence>
<keyword evidence="6" id="KW-1185">Reference proteome</keyword>
<dbReference type="GO" id="GO:0003700">
    <property type="term" value="F:DNA-binding transcription factor activity"/>
    <property type="evidence" value="ECO:0007669"/>
    <property type="project" value="InterPro"/>
</dbReference>
<name>A0A2V2N949_9EURY</name>
<keyword evidence="1" id="KW-0805">Transcription regulation</keyword>
<dbReference type="InterPro" id="IPR011991">
    <property type="entry name" value="ArsR-like_HTH"/>
</dbReference>
<evidence type="ECO:0000256" key="3">
    <source>
        <dbReference type="ARBA" id="ARBA00023163"/>
    </source>
</evidence>
<dbReference type="PRINTS" id="PR00598">
    <property type="entry name" value="HTHMARR"/>
</dbReference>
<evidence type="ECO:0000256" key="1">
    <source>
        <dbReference type="ARBA" id="ARBA00023015"/>
    </source>
</evidence>
<sequence length="153" mass="17522">MKSLSEGGILISQVHQLAGRVFARKLREHGLEAINPAQGRILFALWKGDGIPISELASRTKLQKSTLTSMLDRLEQDKLITRNPSEKDRRVILIFLARDHEIIRDLFLQVSCEMIDEFYAGFSPDEIMEFEEKLRRIIRNLQGEDGFAENNPA</sequence>
<dbReference type="SUPFAM" id="SSF46785">
    <property type="entry name" value="Winged helix' DNA-binding domain"/>
    <property type="match status" value="1"/>
</dbReference>
<evidence type="ECO:0000313" key="5">
    <source>
        <dbReference type="EMBL" id="PWR72111.1"/>
    </source>
</evidence>
<dbReference type="Pfam" id="PF01047">
    <property type="entry name" value="MarR"/>
    <property type="match status" value="1"/>
</dbReference>
<dbReference type="CDD" id="cd00090">
    <property type="entry name" value="HTH_ARSR"/>
    <property type="match status" value="1"/>
</dbReference>
<comment type="caution">
    <text evidence="5">The sequence shown here is derived from an EMBL/GenBank/DDBJ whole genome shotgun (WGS) entry which is preliminary data.</text>
</comment>
<feature type="domain" description="HTH marR-type" evidence="4">
    <location>
        <begin position="1"/>
        <end position="139"/>
    </location>
</feature>
<dbReference type="RefSeq" id="WP_109968601.1">
    <property type="nucleotide sequence ID" value="NZ_CP176093.1"/>
</dbReference>
<dbReference type="InterPro" id="IPR036388">
    <property type="entry name" value="WH-like_DNA-bd_sf"/>
</dbReference>
<protein>
    <submittedName>
        <fullName evidence="5">MarR family transcriptional regulator</fullName>
    </submittedName>
</protein>
<dbReference type="PANTHER" id="PTHR42756">
    <property type="entry name" value="TRANSCRIPTIONAL REGULATOR, MARR"/>
    <property type="match status" value="1"/>
</dbReference>
<dbReference type="OrthoDB" id="10712at2157"/>
<dbReference type="Proteomes" id="UP000245657">
    <property type="component" value="Unassembled WGS sequence"/>
</dbReference>
<reference evidence="5 6" key="1">
    <citation type="submission" date="2018-05" db="EMBL/GenBank/DDBJ databases">
        <title>Draft genome of Methanospirillum lacunae Ki8-1.</title>
        <authorList>
            <person name="Dueholm M.S."/>
            <person name="Nielsen P.H."/>
            <person name="Bakmann L.F."/>
            <person name="Otzen D.E."/>
        </authorList>
    </citation>
    <scope>NUCLEOTIDE SEQUENCE [LARGE SCALE GENOMIC DNA]</scope>
    <source>
        <strain evidence="5 6">Ki8-1</strain>
    </source>
</reference>
<dbReference type="GO" id="GO:0003677">
    <property type="term" value="F:DNA binding"/>
    <property type="evidence" value="ECO:0007669"/>
    <property type="project" value="UniProtKB-KW"/>
</dbReference>
<keyword evidence="2" id="KW-0238">DNA-binding</keyword>
<dbReference type="Gene3D" id="1.10.10.10">
    <property type="entry name" value="Winged helix-like DNA-binding domain superfamily/Winged helix DNA-binding domain"/>
    <property type="match status" value="1"/>
</dbReference>
<dbReference type="EMBL" id="QGMY01000007">
    <property type="protein sequence ID" value="PWR72111.1"/>
    <property type="molecule type" value="Genomic_DNA"/>
</dbReference>
<evidence type="ECO:0000259" key="4">
    <source>
        <dbReference type="PROSITE" id="PS50995"/>
    </source>
</evidence>
<gene>
    <name evidence="5" type="ORF">DK846_08975</name>
</gene>
<organism evidence="5 6">
    <name type="scientific">Methanospirillum lacunae</name>
    <dbReference type="NCBI Taxonomy" id="668570"/>
    <lineage>
        <taxon>Archaea</taxon>
        <taxon>Methanobacteriati</taxon>
        <taxon>Methanobacteriota</taxon>
        <taxon>Stenosarchaea group</taxon>
        <taxon>Methanomicrobia</taxon>
        <taxon>Methanomicrobiales</taxon>
        <taxon>Methanospirillaceae</taxon>
        <taxon>Methanospirillum</taxon>
    </lineage>
</organism>
<dbReference type="PROSITE" id="PS50995">
    <property type="entry name" value="HTH_MARR_2"/>
    <property type="match status" value="1"/>
</dbReference>
<accession>A0A2V2N949</accession>
<evidence type="ECO:0000313" key="6">
    <source>
        <dbReference type="Proteomes" id="UP000245657"/>
    </source>
</evidence>